<dbReference type="KEGG" id="api:100571614"/>
<proteinExistence type="predicted"/>
<keyword evidence="2" id="KW-1185">Reference proteome</keyword>
<dbReference type="Proteomes" id="UP000007819">
    <property type="component" value="Chromosome A1"/>
</dbReference>
<dbReference type="GeneID" id="100571614"/>
<organism evidence="1 2">
    <name type="scientific">Acyrthosiphon pisum</name>
    <name type="common">Pea aphid</name>
    <dbReference type="NCBI Taxonomy" id="7029"/>
    <lineage>
        <taxon>Eukaryota</taxon>
        <taxon>Metazoa</taxon>
        <taxon>Ecdysozoa</taxon>
        <taxon>Arthropoda</taxon>
        <taxon>Hexapoda</taxon>
        <taxon>Insecta</taxon>
        <taxon>Pterygota</taxon>
        <taxon>Neoptera</taxon>
        <taxon>Paraneoptera</taxon>
        <taxon>Hemiptera</taxon>
        <taxon>Sternorrhyncha</taxon>
        <taxon>Aphidomorpha</taxon>
        <taxon>Aphidoidea</taxon>
        <taxon>Aphididae</taxon>
        <taxon>Macrosiphini</taxon>
        <taxon>Acyrthosiphon</taxon>
    </lineage>
</organism>
<evidence type="ECO:0000313" key="1">
    <source>
        <dbReference type="EnsemblMetazoa" id="XP_029342061.1"/>
    </source>
</evidence>
<reference evidence="2" key="1">
    <citation type="submission" date="2010-06" db="EMBL/GenBank/DDBJ databases">
        <authorList>
            <person name="Jiang H."/>
            <person name="Abraham K."/>
            <person name="Ali S."/>
            <person name="Alsbrooks S.L."/>
            <person name="Anim B.N."/>
            <person name="Anosike U.S."/>
            <person name="Attaway T."/>
            <person name="Bandaranaike D.P."/>
            <person name="Battles P.K."/>
            <person name="Bell S.N."/>
            <person name="Bell A.V."/>
            <person name="Beltran B."/>
            <person name="Bickham C."/>
            <person name="Bustamante Y."/>
            <person name="Caleb T."/>
            <person name="Canada A."/>
            <person name="Cardenas V."/>
            <person name="Carter K."/>
            <person name="Chacko J."/>
            <person name="Chandrabose M.N."/>
            <person name="Chavez D."/>
            <person name="Chavez A."/>
            <person name="Chen L."/>
            <person name="Chu H.-S."/>
            <person name="Claassen K.J."/>
            <person name="Cockrell R."/>
            <person name="Collins M."/>
            <person name="Cooper J.A."/>
            <person name="Cree A."/>
            <person name="Curry S.M."/>
            <person name="Da Y."/>
            <person name="Dao M.D."/>
            <person name="Das B."/>
            <person name="Davila M.-L."/>
            <person name="Davy-Carroll L."/>
            <person name="Denson S."/>
            <person name="Dinh H."/>
            <person name="Ebong V.E."/>
            <person name="Edwards J.R."/>
            <person name="Egan A."/>
            <person name="El-Daye J."/>
            <person name="Escobedo L."/>
            <person name="Fernandez S."/>
            <person name="Fernando P.R."/>
            <person name="Flagg N."/>
            <person name="Forbes L.D."/>
            <person name="Fowler R.G."/>
            <person name="Fu Q."/>
            <person name="Gabisi R.A."/>
            <person name="Ganer J."/>
            <person name="Garbino Pronczuk A."/>
            <person name="Garcia R.M."/>
            <person name="Garner T."/>
            <person name="Garrett T.E."/>
            <person name="Gonzalez D.A."/>
            <person name="Hamid H."/>
            <person name="Hawkins E.S."/>
            <person name="Hirani K."/>
            <person name="Hogues M.E."/>
            <person name="Hollins B."/>
            <person name="Hsiao C.-H."/>
            <person name="Jabil R."/>
            <person name="James M.L."/>
            <person name="Jhangiani S.N."/>
            <person name="Johnson B."/>
            <person name="Johnson Q."/>
            <person name="Joshi V."/>
            <person name="Kalu J.B."/>
            <person name="Kam C."/>
            <person name="Kashfia A."/>
            <person name="Keebler J."/>
            <person name="Kisamo H."/>
            <person name="Kovar C.L."/>
            <person name="Lago L.A."/>
            <person name="Lai C.-Y."/>
            <person name="Laidlaw J."/>
            <person name="Lara F."/>
            <person name="Le T.-K."/>
            <person name="Lee S.L."/>
            <person name="Legall F.H."/>
            <person name="Lemon S.J."/>
            <person name="Lewis L.R."/>
            <person name="Li B."/>
            <person name="Liu Y."/>
            <person name="Liu Y.-S."/>
            <person name="Lopez J."/>
            <person name="Lozado R.J."/>
            <person name="Lu J."/>
            <person name="Madu R.C."/>
            <person name="Maheshwari M."/>
            <person name="Maheshwari R."/>
            <person name="Malloy K."/>
            <person name="Martinez E."/>
            <person name="Mathew T."/>
            <person name="Mercado I.C."/>
            <person name="Mercado C."/>
            <person name="Meyer B."/>
            <person name="Montgomery K."/>
            <person name="Morgan M.B."/>
            <person name="Munidasa M."/>
            <person name="Nazareth L.V."/>
            <person name="Nelson J."/>
            <person name="Ng B.M."/>
            <person name="Nguyen N.B."/>
            <person name="Nguyen P.Q."/>
            <person name="Nguyen T."/>
            <person name="Obregon M."/>
            <person name="Okwuonu G.O."/>
            <person name="Onwere C.G."/>
            <person name="Orozco G."/>
            <person name="Parra A."/>
            <person name="Patel S."/>
            <person name="Patil S."/>
            <person name="Perez A."/>
            <person name="Perez Y."/>
            <person name="Pham C."/>
            <person name="Primus E.L."/>
            <person name="Pu L.-L."/>
            <person name="Puazo M."/>
            <person name="Qin X."/>
            <person name="Quiroz J.B."/>
            <person name="Reese J."/>
            <person name="Richards S."/>
            <person name="Rives C.M."/>
            <person name="Robberts R."/>
            <person name="Ruiz S.J."/>
            <person name="Ruiz M.J."/>
            <person name="Santibanez J."/>
            <person name="Schneider B.W."/>
            <person name="Sisson I."/>
            <person name="Smith M."/>
            <person name="Sodergren E."/>
            <person name="Song X.-Z."/>
            <person name="Song B.B."/>
            <person name="Summersgill H."/>
            <person name="Thelus R."/>
            <person name="Thornton R.D."/>
            <person name="Trejos Z.Y."/>
            <person name="Usmani K."/>
            <person name="Vattathil S."/>
            <person name="Villasana D."/>
            <person name="Walker D.L."/>
            <person name="Wang S."/>
            <person name="Wang K."/>
            <person name="White C.S."/>
            <person name="Williams A.C."/>
            <person name="Williamson J."/>
            <person name="Wilson K."/>
            <person name="Woghiren I.O."/>
            <person name="Woodworth J.R."/>
            <person name="Worley K.C."/>
            <person name="Wright R.A."/>
            <person name="Wu W."/>
            <person name="Young L."/>
            <person name="Zhang L."/>
            <person name="Zhang J."/>
            <person name="Zhu Y."/>
            <person name="Muzny D.M."/>
            <person name="Weinstock G."/>
            <person name="Gibbs R.A."/>
        </authorList>
    </citation>
    <scope>NUCLEOTIDE SEQUENCE [LARGE SCALE GENOMIC DNA]</scope>
    <source>
        <strain evidence="2">LSR1</strain>
    </source>
</reference>
<accession>A0A8R2NMJ2</accession>
<protein>
    <submittedName>
        <fullName evidence="1">Uncharacterized protein</fullName>
    </submittedName>
</protein>
<name>A0A8R2NMJ2_ACYPI</name>
<dbReference type="RefSeq" id="XP_029342061.1">
    <property type="nucleotide sequence ID" value="XM_029486201.1"/>
</dbReference>
<evidence type="ECO:0000313" key="2">
    <source>
        <dbReference type="Proteomes" id="UP000007819"/>
    </source>
</evidence>
<dbReference type="EnsemblMetazoa" id="XM_029486201.1">
    <property type="protein sequence ID" value="XP_029342061.1"/>
    <property type="gene ID" value="LOC100571614"/>
</dbReference>
<reference evidence="1" key="2">
    <citation type="submission" date="2022-06" db="UniProtKB">
        <authorList>
            <consortium name="EnsemblMetazoa"/>
        </authorList>
    </citation>
    <scope>IDENTIFICATION</scope>
</reference>
<dbReference type="OrthoDB" id="5977855at2759"/>
<dbReference type="AlphaFoldDB" id="A0A8R2NMJ2"/>
<sequence length="156" mass="18183">MKYQGFRSVFDAFKRQCISIPICNRRLNNENSSNIVYDPYSNNCIALTDKISITDIDSILNETEDKKKIKNKKMKFLYQSNIRCHHGKMDEINRSCICDDGWASTLNWNFPIVSTVPVYMCTVQIQSTNIRKLLFKINNLDSKNFVSFIQPLILIE</sequence>